<dbReference type="STRING" id="1618392.UW41_C0002G0049"/>
<protein>
    <submittedName>
        <fullName evidence="1">Uncharacterized protein</fullName>
    </submittedName>
</protein>
<evidence type="ECO:0000313" key="2">
    <source>
        <dbReference type="Proteomes" id="UP000034172"/>
    </source>
</evidence>
<name>A0A0G1HSZ8_9BACT</name>
<organism evidence="1 2">
    <name type="scientific">Candidatus Collierbacteria bacterium GW2011_GWC2_44_18</name>
    <dbReference type="NCBI Taxonomy" id="1618392"/>
    <lineage>
        <taxon>Bacteria</taxon>
        <taxon>Candidatus Collieribacteriota</taxon>
    </lineage>
</organism>
<proteinExistence type="predicted"/>
<reference evidence="1 2" key="1">
    <citation type="journal article" date="2015" name="Nature">
        <title>rRNA introns, odd ribosomes, and small enigmatic genomes across a large radiation of phyla.</title>
        <authorList>
            <person name="Brown C.T."/>
            <person name="Hug L.A."/>
            <person name="Thomas B.C."/>
            <person name="Sharon I."/>
            <person name="Castelle C.J."/>
            <person name="Singh A."/>
            <person name="Wilkins M.J."/>
            <person name="Williams K.H."/>
            <person name="Banfield J.F."/>
        </authorList>
    </citation>
    <scope>NUCLEOTIDE SEQUENCE [LARGE SCALE GENOMIC DNA]</scope>
</reference>
<accession>A0A0G1HSZ8</accession>
<dbReference type="EMBL" id="LCIE01000002">
    <property type="protein sequence ID" value="KKT49773.1"/>
    <property type="molecule type" value="Genomic_DNA"/>
</dbReference>
<evidence type="ECO:0000313" key="1">
    <source>
        <dbReference type="EMBL" id="KKT49773.1"/>
    </source>
</evidence>
<sequence length="131" mass="15215">MRIFSFLLPRRPQPPHPDTPIETWIVEILEAPEGPVLNKTLIITESWSRANSRPPLHQDHQFGPSKPIVFVINELPGSKRYRVYTKSDFDIQFGEITTRTPEERIEVKDSYGNMLADAVEELRQIHARLQK</sequence>
<gene>
    <name evidence="1" type="ORF">UW41_C0002G0049</name>
</gene>
<dbReference type="Proteomes" id="UP000034172">
    <property type="component" value="Unassembled WGS sequence"/>
</dbReference>
<dbReference type="AlphaFoldDB" id="A0A0G1HSZ8"/>
<comment type="caution">
    <text evidence="1">The sequence shown here is derived from an EMBL/GenBank/DDBJ whole genome shotgun (WGS) entry which is preliminary data.</text>
</comment>